<evidence type="ECO:0000259" key="3">
    <source>
        <dbReference type="PROSITE" id="PS50114"/>
    </source>
</evidence>
<dbReference type="PROSITE" id="PS50114">
    <property type="entry name" value="GATA_ZN_FINGER_2"/>
    <property type="match status" value="1"/>
</dbReference>
<proteinExistence type="predicted"/>
<dbReference type="Proteomes" id="UP000239649">
    <property type="component" value="Unassembled WGS sequence"/>
</dbReference>
<dbReference type="EMBL" id="LHPF02000001">
    <property type="protein sequence ID" value="PSC76639.1"/>
    <property type="molecule type" value="Genomic_DNA"/>
</dbReference>
<organism evidence="4 5">
    <name type="scientific">Micractinium conductrix</name>
    <dbReference type="NCBI Taxonomy" id="554055"/>
    <lineage>
        <taxon>Eukaryota</taxon>
        <taxon>Viridiplantae</taxon>
        <taxon>Chlorophyta</taxon>
        <taxon>core chlorophytes</taxon>
        <taxon>Trebouxiophyceae</taxon>
        <taxon>Chlorellales</taxon>
        <taxon>Chlorellaceae</taxon>
        <taxon>Chlorella clade</taxon>
        <taxon>Micractinium</taxon>
    </lineage>
</organism>
<feature type="region of interest" description="Disordered" evidence="2">
    <location>
        <begin position="267"/>
        <end position="368"/>
    </location>
</feature>
<comment type="caution">
    <text evidence="4">The sequence shown here is derived from an EMBL/GenBank/DDBJ whole genome shotgun (WGS) entry which is preliminary data.</text>
</comment>
<dbReference type="InterPro" id="IPR000679">
    <property type="entry name" value="Znf_GATA"/>
</dbReference>
<keyword evidence="1" id="KW-0862">Zinc</keyword>
<feature type="compositionally biased region" description="Low complexity" evidence="2">
    <location>
        <begin position="297"/>
        <end position="314"/>
    </location>
</feature>
<name>A0A2P6VRB4_9CHLO</name>
<keyword evidence="1" id="KW-0479">Metal-binding</keyword>
<dbReference type="AlphaFoldDB" id="A0A2P6VRB4"/>
<dbReference type="GO" id="GO:0043565">
    <property type="term" value="F:sequence-specific DNA binding"/>
    <property type="evidence" value="ECO:0007669"/>
    <property type="project" value="InterPro"/>
</dbReference>
<feature type="compositionally biased region" description="Low complexity" evidence="2">
    <location>
        <begin position="335"/>
        <end position="350"/>
    </location>
</feature>
<dbReference type="GO" id="GO:0008270">
    <property type="term" value="F:zinc ion binding"/>
    <property type="evidence" value="ECO:0007669"/>
    <property type="project" value="UniProtKB-KW"/>
</dbReference>
<keyword evidence="1" id="KW-0863">Zinc-finger</keyword>
<evidence type="ECO:0000256" key="1">
    <source>
        <dbReference type="PROSITE-ProRule" id="PRU00094"/>
    </source>
</evidence>
<dbReference type="OrthoDB" id="10630032at2759"/>
<evidence type="ECO:0000256" key="2">
    <source>
        <dbReference type="SAM" id="MobiDB-lite"/>
    </source>
</evidence>
<dbReference type="GO" id="GO:0006355">
    <property type="term" value="P:regulation of DNA-templated transcription"/>
    <property type="evidence" value="ECO:0007669"/>
    <property type="project" value="InterPro"/>
</dbReference>
<protein>
    <recommendedName>
        <fullName evidence="3">GATA-type domain-containing protein</fullName>
    </recommendedName>
</protein>
<keyword evidence="5" id="KW-1185">Reference proteome</keyword>
<sequence>MGTEMAAPPPSTALGDAPFDIQRSPFEAFPAGFDDAAALQAAILAATQPVAGAKRQRPDGGDTAAAEPAAPTPPRVGAGKHRPPRPPVLALPDSGSLESQALTPGRCGPSPRLAARSPRSPTGGASPGSRRAGKPLSKTQGRVCIECAATTTTQWRSQGLLCNSCGVKLIKGRLPMDADSMHRRFQRLPLAIREHPMWAAAQVVAAAQGAAAAAAAAGRPWACPGCNCVGEEKVAGPCGMQQCPPCVARYQPGGAVAIAAAVAAPPGTLTPTPSPTPAVGSASGHKRRKQATPRSAPPAGGLSPLSLSSSGSSSIWQGARDVEGADDATSKDPPLQGRLSARRLQQLRQGVRGGATPPSTSGRPPYDTPTAAEAAAALLVLTESDEARLAAAVQLEVPAPQAALPLQTAATMLPMAAAAAAAAAAELKGEALSEEPAVGPRGPPVTPNKEAAAGCSAGEAKPSAARPLHLQLAAAGIGAGGAGPSGASGASTAVDSMRLYSTLIAASAEPEAAAAGLTAALVGCYLAAHTMPGGAAGGDGAAAASAVRQEQQAQLVGLMLGQRQYSAAVGLMQGVIKLAGLSA</sequence>
<dbReference type="InterPro" id="IPR013088">
    <property type="entry name" value="Znf_NHR/GATA"/>
</dbReference>
<evidence type="ECO:0000313" key="4">
    <source>
        <dbReference type="EMBL" id="PSC76639.1"/>
    </source>
</evidence>
<gene>
    <name evidence="4" type="ORF">C2E20_0293</name>
</gene>
<feature type="domain" description="GATA-type" evidence="3">
    <location>
        <begin position="138"/>
        <end position="167"/>
    </location>
</feature>
<dbReference type="Gene3D" id="3.30.50.10">
    <property type="entry name" value="Erythroid Transcription Factor GATA-1, subunit A"/>
    <property type="match status" value="1"/>
</dbReference>
<dbReference type="SUPFAM" id="SSF57716">
    <property type="entry name" value="Glucocorticoid receptor-like (DNA-binding domain)"/>
    <property type="match status" value="1"/>
</dbReference>
<accession>A0A2P6VRB4</accession>
<reference evidence="4 5" key="1">
    <citation type="journal article" date="2018" name="Plant J.">
        <title>Genome sequences of Chlorella sorokiniana UTEX 1602 and Micractinium conductrix SAG 241.80: implications to maltose excretion by a green alga.</title>
        <authorList>
            <person name="Arriola M.B."/>
            <person name="Velmurugan N."/>
            <person name="Zhang Y."/>
            <person name="Plunkett M.H."/>
            <person name="Hondzo H."/>
            <person name="Barney B.M."/>
        </authorList>
    </citation>
    <scope>NUCLEOTIDE SEQUENCE [LARGE SCALE GENOMIC DNA]</scope>
    <source>
        <strain evidence="4 5">SAG 241.80</strain>
    </source>
</reference>
<dbReference type="SMART" id="SM00401">
    <property type="entry name" value="ZnF_GATA"/>
    <property type="match status" value="1"/>
</dbReference>
<feature type="region of interest" description="Disordered" evidence="2">
    <location>
        <begin position="49"/>
        <end position="137"/>
    </location>
</feature>
<evidence type="ECO:0000313" key="5">
    <source>
        <dbReference type="Proteomes" id="UP000239649"/>
    </source>
</evidence>